<dbReference type="STRING" id="440168.SAMN04487974_1134"/>
<proteinExistence type="predicted"/>
<dbReference type="EMBL" id="FNCS01000013">
    <property type="protein sequence ID" value="SDG93222.1"/>
    <property type="molecule type" value="Genomic_DNA"/>
</dbReference>
<evidence type="ECO:0000313" key="2">
    <source>
        <dbReference type="EMBL" id="SDG93222.1"/>
    </source>
</evidence>
<evidence type="ECO:0000256" key="1">
    <source>
        <dbReference type="SAM" id="MobiDB-lite"/>
    </source>
</evidence>
<dbReference type="OrthoDB" id="9926393at2"/>
<evidence type="ECO:0000313" key="3">
    <source>
        <dbReference type="Proteomes" id="UP000199495"/>
    </source>
</evidence>
<keyword evidence="3" id="KW-1185">Reference proteome</keyword>
<feature type="region of interest" description="Disordered" evidence="1">
    <location>
        <begin position="29"/>
        <end position="68"/>
    </location>
</feature>
<sequence length="116" mass="12133">MTGLVTLQQGPFGVAASARRPVERLAVAGRTRVPDSIGAQLGDAPKSAPQRHQNDPDKTEEFQPVATTVSPGTLLDASLLSADIDPGAGIQSAALSARLGTWEPPHSSLSLRDRRV</sequence>
<accession>A0A1G7Y9V0</accession>
<gene>
    <name evidence="2" type="ORF">SAMN04487974_1134</name>
</gene>
<dbReference type="RefSeq" id="WP_090597708.1">
    <property type="nucleotide sequence ID" value="NZ_FNCS01000013.1"/>
</dbReference>
<organism evidence="2 3">
    <name type="scientific">Pelagibacterium luteolum</name>
    <dbReference type="NCBI Taxonomy" id="440168"/>
    <lineage>
        <taxon>Bacteria</taxon>
        <taxon>Pseudomonadati</taxon>
        <taxon>Pseudomonadota</taxon>
        <taxon>Alphaproteobacteria</taxon>
        <taxon>Hyphomicrobiales</taxon>
        <taxon>Devosiaceae</taxon>
        <taxon>Pelagibacterium</taxon>
    </lineage>
</organism>
<protein>
    <submittedName>
        <fullName evidence="2">Uncharacterized protein</fullName>
    </submittedName>
</protein>
<feature type="compositionally biased region" description="Basic and acidic residues" evidence="1">
    <location>
        <begin position="52"/>
        <end position="61"/>
    </location>
</feature>
<name>A0A1G7Y9V0_9HYPH</name>
<dbReference type="AlphaFoldDB" id="A0A1G7Y9V0"/>
<reference evidence="2 3" key="1">
    <citation type="submission" date="2016-10" db="EMBL/GenBank/DDBJ databases">
        <authorList>
            <person name="de Groot N.N."/>
        </authorList>
    </citation>
    <scope>NUCLEOTIDE SEQUENCE [LARGE SCALE GENOMIC DNA]</scope>
    <source>
        <strain evidence="2 3">CGMCC 1.10267</strain>
    </source>
</reference>
<dbReference type="Proteomes" id="UP000199495">
    <property type="component" value="Unassembled WGS sequence"/>
</dbReference>